<dbReference type="Pfam" id="PF10220">
    <property type="entry name" value="Smg8_Smg9"/>
    <property type="match status" value="2"/>
</dbReference>
<comment type="caution">
    <text evidence="4">The sequence shown here is derived from an EMBL/GenBank/DDBJ whole genome shotgun (WGS) entry which is preliminary data.</text>
</comment>
<dbReference type="PANTHER" id="PTHR13091:SF0">
    <property type="entry name" value="NONSENSE-MEDIATED MRNA DECAY FACTOR SMG8"/>
    <property type="match status" value="1"/>
</dbReference>
<dbReference type="EMBL" id="JAGKQH010000020">
    <property type="protein sequence ID" value="KAG6570823.1"/>
    <property type="molecule type" value="Genomic_DNA"/>
</dbReference>
<evidence type="ECO:0000313" key="4">
    <source>
        <dbReference type="EMBL" id="KAG6570823.1"/>
    </source>
</evidence>
<protein>
    <recommendedName>
        <fullName evidence="3">Nonsense-mediated mRNA decay factor SMG8</fullName>
    </recommendedName>
</protein>
<name>A0AAV6LVK9_9ROSI</name>
<evidence type="ECO:0000256" key="1">
    <source>
        <dbReference type="ARBA" id="ARBA00006443"/>
    </source>
</evidence>
<sequence>MQVCHIVIYIQEGSWFDTNVLKKLRTLQSAKYALVKSRPKPPLPSRLRSSSASYSSLFPGRCTPVILFIFIDDFSDGLITNFSKKLQSSLEAQIRFLIKNFWRLNGSRGGRASRTASLFPLDALKAVVLVDRSANRTAESLEFAISLMEDVSDSLLLESHGESASEEDLVSLKEFISRRADILRGGAFTTHELPSMEIWLSSSKRILQGILSAKCGCIDKLETRKRKPRPWYVPSHEAHVEKAVLALHSMVRGPAVQHFAERDSSEDHSSGYVFRHACGCGRSRRLRTDPFDFELVNVTFNRFAGCDNFLAVVQLPGVSITGHIQLSSWTLIRVGAAKYYEASKGLLQSGFYPTQRFLSKWKISAQMRESPIDFSMNALMGTVSIGFEHECPHGHRFLLNPDHLKELGSSYAACNVADPLKYGKRGRHGKARDSVNAANATIPSKSNCIRRMIANGIEDNGCGLFMLNRDLPIFMNCPHCKLSKNGKDPPNVKICGTISQLQRIFMVTPPFPIVLGTHPVIQFEELGLPPAVPERQQKLQFTFGCQVVLPPFVFRVHIWMSAVHILTLRLPFVYGVQLEDGSLHPLNPLQHQPEATAWIIGGTTLQILSKPGCLDEGSQT</sequence>
<keyword evidence="2" id="KW-0866">Nonsense-mediated mRNA decay</keyword>
<dbReference type="PANTHER" id="PTHR13091">
    <property type="entry name" value="AMPLIFIED IN BREAST CANCER 2-RELATED"/>
    <property type="match status" value="1"/>
</dbReference>
<gene>
    <name evidence="4" type="ORF">SDJN03_29738</name>
</gene>
<feature type="non-terminal residue" evidence="4">
    <location>
        <position position="1"/>
    </location>
</feature>
<dbReference type="InterPro" id="IPR019354">
    <property type="entry name" value="SMG8-like"/>
</dbReference>
<organism evidence="4 5">
    <name type="scientific">Cucurbita argyrosperma subsp. sororia</name>
    <dbReference type="NCBI Taxonomy" id="37648"/>
    <lineage>
        <taxon>Eukaryota</taxon>
        <taxon>Viridiplantae</taxon>
        <taxon>Streptophyta</taxon>
        <taxon>Embryophyta</taxon>
        <taxon>Tracheophyta</taxon>
        <taxon>Spermatophyta</taxon>
        <taxon>Magnoliopsida</taxon>
        <taxon>eudicotyledons</taxon>
        <taxon>Gunneridae</taxon>
        <taxon>Pentapetalae</taxon>
        <taxon>rosids</taxon>
        <taxon>fabids</taxon>
        <taxon>Cucurbitales</taxon>
        <taxon>Cucurbitaceae</taxon>
        <taxon>Cucurbiteae</taxon>
        <taxon>Cucurbita</taxon>
    </lineage>
</organism>
<dbReference type="AlphaFoldDB" id="A0AAV6LVK9"/>
<evidence type="ECO:0000313" key="5">
    <source>
        <dbReference type="Proteomes" id="UP000685013"/>
    </source>
</evidence>
<evidence type="ECO:0000256" key="2">
    <source>
        <dbReference type="ARBA" id="ARBA00023161"/>
    </source>
</evidence>
<comment type="similarity">
    <text evidence="1">Belongs to the SMG8 family.</text>
</comment>
<reference evidence="4 5" key="1">
    <citation type="journal article" date="2021" name="Hortic Res">
        <title>The domestication of Cucurbita argyrosperma as revealed by the genome of its wild relative.</title>
        <authorList>
            <person name="Barrera-Redondo J."/>
            <person name="Sanchez-de la Vega G."/>
            <person name="Aguirre-Liguori J.A."/>
            <person name="Castellanos-Morales G."/>
            <person name="Gutierrez-Guerrero Y.T."/>
            <person name="Aguirre-Dugua X."/>
            <person name="Aguirre-Planter E."/>
            <person name="Tenaillon M.I."/>
            <person name="Lira-Saade R."/>
            <person name="Eguiarte L.E."/>
        </authorList>
    </citation>
    <scope>NUCLEOTIDE SEQUENCE [LARGE SCALE GENOMIC DNA]</scope>
    <source>
        <strain evidence="4">JBR-2021</strain>
    </source>
</reference>
<accession>A0AAV6LVK9</accession>
<proteinExistence type="inferred from homology"/>
<keyword evidence="5" id="KW-1185">Reference proteome</keyword>
<dbReference type="Proteomes" id="UP000685013">
    <property type="component" value="Chromosome 20"/>
</dbReference>
<evidence type="ECO:0000256" key="3">
    <source>
        <dbReference type="ARBA" id="ARBA00029509"/>
    </source>
</evidence>
<dbReference type="GO" id="GO:0000184">
    <property type="term" value="P:nuclear-transcribed mRNA catabolic process, nonsense-mediated decay"/>
    <property type="evidence" value="ECO:0007669"/>
    <property type="project" value="UniProtKB-KW"/>
</dbReference>